<gene>
    <name evidence="1" type="ORF">BV95_03873</name>
</gene>
<dbReference type="Proteomes" id="UP000028411">
    <property type="component" value="Unassembled WGS sequence"/>
</dbReference>
<reference evidence="1 2" key="1">
    <citation type="submission" date="2014-02" db="EMBL/GenBank/DDBJ databases">
        <title>Whole genome sequence of Sphingobium chlorophenolicum NBRC 16172.</title>
        <authorList>
            <person name="Gan H.M."/>
            <person name="Gan H.Y."/>
            <person name="Chew T.H."/>
            <person name="Savka M.A."/>
        </authorList>
    </citation>
    <scope>NUCLEOTIDE SEQUENCE [LARGE SCALE GENOMIC DNA]</scope>
    <source>
        <strain evidence="1 2">NBRC 16172</strain>
    </source>
</reference>
<sequence length="158" mass="18112">MHVLSVARGIDMSTPRLEFAFSETVLFVSEQGEIKEQRRFVSTTAMIRLATKTAQEMCPHLKIDFMNPGWQKLKDSIRLRNRITHPKNLEDLVVSRRNLDDAKMGFDWFLTTVADVMEVTLKEFSAYAADAKDIIEKLSAGDPDTIALYERARRESDD</sequence>
<dbReference type="EMBL" id="JFHR01000061">
    <property type="protein sequence ID" value="KEQ51873.1"/>
    <property type="molecule type" value="Genomic_DNA"/>
</dbReference>
<protein>
    <submittedName>
        <fullName evidence="1">Uncharacterized protein</fullName>
    </submittedName>
</protein>
<accession>A0A081R9K0</accession>
<dbReference type="eggNOG" id="ENOG502ZHPX">
    <property type="taxonomic scope" value="Bacteria"/>
</dbReference>
<dbReference type="PATRIC" id="fig|46429.4.peg.3861"/>
<dbReference type="AlphaFoldDB" id="A0A081R9K0"/>
<organism evidence="1 2">
    <name type="scientific">Sphingobium chlorophenolicum</name>
    <dbReference type="NCBI Taxonomy" id="46429"/>
    <lineage>
        <taxon>Bacteria</taxon>
        <taxon>Pseudomonadati</taxon>
        <taxon>Pseudomonadota</taxon>
        <taxon>Alphaproteobacteria</taxon>
        <taxon>Sphingomonadales</taxon>
        <taxon>Sphingomonadaceae</taxon>
        <taxon>Sphingobium</taxon>
    </lineage>
</organism>
<evidence type="ECO:0000313" key="1">
    <source>
        <dbReference type="EMBL" id="KEQ51873.1"/>
    </source>
</evidence>
<comment type="caution">
    <text evidence="1">The sequence shown here is derived from an EMBL/GenBank/DDBJ whole genome shotgun (WGS) entry which is preliminary data.</text>
</comment>
<proteinExistence type="predicted"/>
<name>A0A081R9K0_SPHCR</name>
<evidence type="ECO:0000313" key="2">
    <source>
        <dbReference type="Proteomes" id="UP000028411"/>
    </source>
</evidence>